<comment type="caution">
    <text evidence="3">The sequence shown here is derived from an EMBL/GenBank/DDBJ whole genome shotgun (WGS) entry which is preliminary data.</text>
</comment>
<keyword evidence="1" id="KW-0812">Transmembrane</keyword>
<keyword evidence="4" id="KW-1185">Reference proteome</keyword>
<dbReference type="Proteomes" id="UP000321721">
    <property type="component" value="Unassembled WGS sequence"/>
</dbReference>
<protein>
    <submittedName>
        <fullName evidence="3">DUF2892 domain-containing protein</fullName>
    </submittedName>
</protein>
<evidence type="ECO:0000313" key="4">
    <source>
        <dbReference type="Proteomes" id="UP000321721"/>
    </source>
</evidence>
<dbReference type="RefSeq" id="WP_147101965.1">
    <property type="nucleotide sequence ID" value="NZ_VOOS01000006.1"/>
</dbReference>
<dbReference type="OrthoDB" id="9799383at2"/>
<feature type="domain" description="Inner membrane protein YgaP-like transmembrane" evidence="2">
    <location>
        <begin position="2"/>
        <end position="55"/>
    </location>
</feature>
<sequence>MKERMIKGIAGTIILIGLALGYFVNEYFYLINAFVGLNLLQTSFTKWCLLGDILGGCGVKD</sequence>
<proteinExistence type="predicted"/>
<evidence type="ECO:0000259" key="2">
    <source>
        <dbReference type="Pfam" id="PF11127"/>
    </source>
</evidence>
<evidence type="ECO:0000256" key="1">
    <source>
        <dbReference type="SAM" id="Phobius"/>
    </source>
</evidence>
<dbReference type="EMBL" id="VOOS01000006">
    <property type="protein sequence ID" value="TXB63991.1"/>
    <property type="molecule type" value="Genomic_DNA"/>
</dbReference>
<dbReference type="Gene3D" id="6.10.140.1340">
    <property type="match status" value="1"/>
</dbReference>
<keyword evidence="1" id="KW-1133">Transmembrane helix</keyword>
<reference evidence="3 4" key="1">
    <citation type="submission" date="2019-08" db="EMBL/GenBank/DDBJ databases">
        <title>Genome of Vicingus serpentipes NCIMB 15042.</title>
        <authorList>
            <person name="Bowman J.P."/>
        </authorList>
    </citation>
    <scope>NUCLEOTIDE SEQUENCE [LARGE SCALE GENOMIC DNA]</scope>
    <source>
        <strain evidence="3 4">NCIMB 15042</strain>
    </source>
</reference>
<accession>A0A5C6RNR1</accession>
<dbReference type="Pfam" id="PF11127">
    <property type="entry name" value="YgaP-like_TM"/>
    <property type="match status" value="1"/>
</dbReference>
<evidence type="ECO:0000313" key="3">
    <source>
        <dbReference type="EMBL" id="TXB63991.1"/>
    </source>
</evidence>
<dbReference type="AlphaFoldDB" id="A0A5C6RNR1"/>
<name>A0A5C6RNR1_9FLAO</name>
<gene>
    <name evidence="3" type="ORF">FRY74_12115</name>
</gene>
<dbReference type="InterPro" id="IPR021309">
    <property type="entry name" value="YgaP-like_TM"/>
</dbReference>
<feature type="transmembrane region" description="Helical" evidence="1">
    <location>
        <begin position="12"/>
        <end position="31"/>
    </location>
</feature>
<organism evidence="3 4">
    <name type="scientific">Vicingus serpentipes</name>
    <dbReference type="NCBI Taxonomy" id="1926625"/>
    <lineage>
        <taxon>Bacteria</taxon>
        <taxon>Pseudomonadati</taxon>
        <taxon>Bacteroidota</taxon>
        <taxon>Flavobacteriia</taxon>
        <taxon>Flavobacteriales</taxon>
        <taxon>Vicingaceae</taxon>
        <taxon>Vicingus</taxon>
    </lineage>
</organism>
<keyword evidence="1" id="KW-0472">Membrane</keyword>